<comment type="caution">
    <text evidence="3">The sequence shown here is derived from an EMBL/GenBank/DDBJ whole genome shotgun (WGS) entry which is preliminary data.</text>
</comment>
<dbReference type="PANTHER" id="PTHR43625">
    <property type="entry name" value="AFLATOXIN B1 ALDEHYDE REDUCTASE"/>
    <property type="match status" value="1"/>
</dbReference>
<dbReference type="GO" id="GO:0005737">
    <property type="term" value="C:cytoplasm"/>
    <property type="evidence" value="ECO:0007669"/>
    <property type="project" value="TreeGrafter"/>
</dbReference>
<reference evidence="3" key="1">
    <citation type="submission" date="2019-07" db="EMBL/GenBank/DDBJ databases">
        <title>Hyphodiscus hymeniophilus genome sequencing and assembly.</title>
        <authorList>
            <person name="Kramer G."/>
            <person name="Nodwell J."/>
        </authorList>
    </citation>
    <scope>NUCLEOTIDE SEQUENCE</scope>
    <source>
        <strain evidence="3">ATCC 34498</strain>
    </source>
</reference>
<dbReference type="InterPro" id="IPR020471">
    <property type="entry name" value="AKR"/>
</dbReference>
<evidence type="ECO:0000313" key="4">
    <source>
        <dbReference type="Proteomes" id="UP000785200"/>
    </source>
</evidence>
<dbReference type="EMBL" id="VNKQ01000017">
    <property type="protein sequence ID" value="KAG0646047.1"/>
    <property type="molecule type" value="Genomic_DNA"/>
</dbReference>
<protein>
    <submittedName>
        <fullName evidence="3">Aldo-keto reductase yakc</fullName>
    </submittedName>
</protein>
<organism evidence="3 4">
    <name type="scientific">Hyphodiscus hymeniophilus</name>
    <dbReference type="NCBI Taxonomy" id="353542"/>
    <lineage>
        <taxon>Eukaryota</taxon>
        <taxon>Fungi</taxon>
        <taxon>Dikarya</taxon>
        <taxon>Ascomycota</taxon>
        <taxon>Pezizomycotina</taxon>
        <taxon>Leotiomycetes</taxon>
        <taxon>Helotiales</taxon>
        <taxon>Hyphodiscaceae</taxon>
        <taxon>Hyphodiscus</taxon>
    </lineage>
</organism>
<dbReference type="InterPro" id="IPR050791">
    <property type="entry name" value="Aldo-Keto_reductase"/>
</dbReference>
<dbReference type="SUPFAM" id="SSF51430">
    <property type="entry name" value="NAD(P)-linked oxidoreductase"/>
    <property type="match status" value="1"/>
</dbReference>
<evidence type="ECO:0000259" key="2">
    <source>
        <dbReference type="Pfam" id="PF00248"/>
    </source>
</evidence>
<evidence type="ECO:0000256" key="1">
    <source>
        <dbReference type="ARBA" id="ARBA00023002"/>
    </source>
</evidence>
<evidence type="ECO:0000313" key="3">
    <source>
        <dbReference type="EMBL" id="KAG0646047.1"/>
    </source>
</evidence>
<dbReference type="Proteomes" id="UP000785200">
    <property type="component" value="Unassembled WGS sequence"/>
</dbReference>
<dbReference type="InterPro" id="IPR023210">
    <property type="entry name" value="NADP_OxRdtase_dom"/>
</dbReference>
<dbReference type="Gene3D" id="3.20.20.100">
    <property type="entry name" value="NADP-dependent oxidoreductase domain"/>
    <property type="match status" value="1"/>
</dbReference>
<dbReference type="AlphaFoldDB" id="A0A9P6SQZ2"/>
<dbReference type="GO" id="GO:0016491">
    <property type="term" value="F:oxidoreductase activity"/>
    <property type="evidence" value="ECO:0007669"/>
    <property type="project" value="UniProtKB-KW"/>
</dbReference>
<gene>
    <name evidence="3" type="ORF">D0Z07_7782</name>
</gene>
<name>A0A9P6SQZ2_9HELO</name>
<accession>A0A9P6SQZ2</accession>
<dbReference type="InterPro" id="IPR036812">
    <property type="entry name" value="NAD(P)_OxRdtase_dom_sf"/>
</dbReference>
<keyword evidence="1" id="KW-0560">Oxidoreductase</keyword>
<dbReference type="OrthoDB" id="37537at2759"/>
<feature type="domain" description="NADP-dependent oxidoreductase" evidence="2">
    <location>
        <begin position="20"/>
        <end position="314"/>
    </location>
</feature>
<dbReference type="PANTHER" id="PTHR43625:SF40">
    <property type="entry name" value="ALDO-KETO REDUCTASE YAKC [NADP(+)]"/>
    <property type="match status" value="1"/>
</dbReference>
<sequence>MPAQLPTRKLGKNGPQVTALGLGLMGISAFYGTPQPDSERFAVLDRAYELGQTNWDSADVYADSEELIGKWFARTGKRDEIFLATKFANKRDAEGKFSVDSSPEYAKAACEKSLKRLGIKTIDLYYCHRVDKKTPIEKTVEAMVELKKEGKIKYLGLSEVSADTLRRACKVHHIDAVQIEYSPFAIDIESPEIALLKACRELGVATVAYSPLGRGFVTGAYRSPADFEDSDFRKYAPRFSEENFPKNLKLVDALGSISKKKGCTPGQLTLAWLLAQGDDIIPIPGTKKIKYLEENIDALKVTLSKAEEQEIRTLVENAEVHGARYPEMMMASLFADTPALDA</sequence>
<keyword evidence="4" id="KW-1185">Reference proteome</keyword>
<dbReference type="Pfam" id="PF00248">
    <property type="entry name" value="Aldo_ket_red"/>
    <property type="match status" value="1"/>
</dbReference>
<dbReference type="PRINTS" id="PR00069">
    <property type="entry name" value="ALDKETRDTASE"/>
</dbReference>
<proteinExistence type="predicted"/>